<dbReference type="AlphaFoldDB" id="A0A0F6ID84"/>
<name>A0A0F6ID84_LEPIR</name>
<gene>
    <name evidence="1" type="ORF">LEP1GSC079_3414</name>
</gene>
<reference evidence="1 2" key="1">
    <citation type="submission" date="2013-01" db="EMBL/GenBank/DDBJ databases">
        <authorList>
            <person name="Harkins D.M."/>
            <person name="Durkin A.S."/>
            <person name="Brinkac L.M."/>
            <person name="Haft D.H."/>
            <person name="Selengut J.D."/>
            <person name="Sanka R."/>
            <person name="DePew J."/>
            <person name="Purushe J."/>
            <person name="Peacock S.J."/>
            <person name="Thaipadungpanit J."/>
            <person name="Wuthiekanun V.W."/>
            <person name="Day N.P."/>
            <person name="Vinetz J.M."/>
            <person name="Sutton G.G."/>
            <person name="Nierman W.C."/>
            <person name="Fouts D.E."/>
        </authorList>
    </citation>
    <scope>NUCLEOTIDE SEQUENCE [LARGE SCALE GENOMIC DNA]</scope>
    <source>
        <strain evidence="1 2">FPW1039</strain>
    </source>
</reference>
<proteinExistence type="predicted"/>
<comment type="caution">
    <text evidence="1">The sequence shown here is derived from an EMBL/GenBank/DDBJ whole genome shotgun (WGS) entry which is preliminary data.</text>
</comment>
<sequence>MISCTQICFYDEYSKYIVLNKIKVSAKSEYDDFHSKFAQNLKEFYTIIL</sequence>
<dbReference type="Proteomes" id="UP000012164">
    <property type="component" value="Unassembled WGS sequence"/>
</dbReference>
<organism evidence="1 2">
    <name type="scientific">Leptospira interrogans str. FPW1039</name>
    <dbReference type="NCBI Taxonomy" id="1193040"/>
    <lineage>
        <taxon>Bacteria</taxon>
        <taxon>Pseudomonadati</taxon>
        <taxon>Spirochaetota</taxon>
        <taxon>Spirochaetia</taxon>
        <taxon>Leptospirales</taxon>
        <taxon>Leptospiraceae</taxon>
        <taxon>Leptospira</taxon>
    </lineage>
</organism>
<accession>A0A0F6ID84</accession>
<evidence type="ECO:0000313" key="2">
    <source>
        <dbReference type="Proteomes" id="UP000012164"/>
    </source>
</evidence>
<evidence type="ECO:0000313" key="1">
    <source>
        <dbReference type="EMBL" id="EMJ36009.1"/>
    </source>
</evidence>
<dbReference type="EMBL" id="AKWR02000142">
    <property type="protein sequence ID" value="EMJ36009.1"/>
    <property type="molecule type" value="Genomic_DNA"/>
</dbReference>
<protein>
    <submittedName>
        <fullName evidence="1">Uncharacterized protein</fullName>
    </submittedName>
</protein>